<name>A0A2N9LA92_9BACT</name>
<proteinExistence type="predicted"/>
<keyword evidence="1 6" id="KW-0560">Oxidoreductase</keyword>
<dbReference type="OrthoDB" id="9786703at2"/>
<dbReference type="Gene3D" id="3.40.50.720">
    <property type="entry name" value="NAD(P)-binding Rossmann-like Domain"/>
    <property type="match status" value="1"/>
</dbReference>
<keyword evidence="2" id="KW-0520">NAD</keyword>
<dbReference type="Proteomes" id="UP000239735">
    <property type="component" value="Unassembled WGS sequence"/>
</dbReference>
<dbReference type="EC" id="1.1.1.60" evidence="6"/>
<evidence type="ECO:0000259" key="5">
    <source>
        <dbReference type="Pfam" id="PF14833"/>
    </source>
</evidence>
<gene>
    <name evidence="6" type="primary">garR</name>
    <name evidence="6" type="ORF">SBA5_290066</name>
</gene>
<dbReference type="InterPro" id="IPR008927">
    <property type="entry name" value="6-PGluconate_DH-like_C_sf"/>
</dbReference>
<evidence type="ECO:0000313" key="6">
    <source>
        <dbReference type="EMBL" id="SPE20212.1"/>
    </source>
</evidence>
<dbReference type="GO" id="GO:0051287">
    <property type="term" value="F:NAD binding"/>
    <property type="evidence" value="ECO:0007669"/>
    <property type="project" value="InterPro"/>
</dbReference>
<organism evidence="6 7">
    <name type="scientific">Candidatus Sulfuritelmatomonas gaucii</name>
    <dbReference type="NCBI Taxonomy" id="2043161"/>
    <lineage>
        <taxon>Bacteria</taxon>
        <taxon>Pseudomonadati</taxon>
        <taxon>Acidobacteriota</taxon>
        <taxon>Terriglobia</taxon>
        <taxon>Terriglobales</taxon>
        <taxon>Acidobacteriaceae</taxon>
        <taxon>Candidatus Sulfuritelmatomonas</taxon>
    </lineage>
</organism>
<dbReference type="GO" id="GO:0050661">
    <property type="term" value="F:NADP binding"/>
    <property type="evidence" value="ECO:0007669"/>
    <property type="project" value="InterPro"/>
</dbReference>
<protein>
    <submittedName>
        <fullName evidence="6">Tartronate semialdehyde reductase</fullName>
        <ecNumber evidence="6">1.1.1.60</ecNumber>
    </submittedName>
</protein>
<dbReference type="Gene3D" id="1.10.1040.10">
    <property type="entry name" value="N-(1-d-carboxylethyl)-l-norvaline Dehydrogenase, domain 2"/>
    <property type="match status" value="1"/>
</dbReference>
<dbReference type="InterPro" id="IPR006115">
    <property type="entry name" value="6PGDH_NADP-bd"/>
</dbReference>
<sequence length="298" mass="30470">MASVGFVGLGIMGRPVLRNLLKARHTVIAYGRTPAKLDACIADGAQRGTSNADVGARARIVITMLPDGPQVEEVVLGPNGILSGSKPGSLIIDMSSISPLVSQKIAAATAQKSVDFLDAPVSGGEPKAIDGTLAIMAGGKPDVFAKAEPILKCLGSSVTLTGPVGAGNATKLANQIMVACNIAAMGEALALATRCGLNPEVVFNAVKNGLAGSAVLNAKGPMLIARNFKPGFKINLHQKDLRNALKTAEANNVCLLLTAHVQQMLSSLIANGKGELDHSAIATFVETASHVEVKAPSA</sequence>
<dbReference type="InterPro" id="IPR013328">
    <property type="entry name" value="6PGD_dom2"/>
</dbReference>
<dbReference type="GO" id="GO:0046487">
    <property type="term" value="P:glyoxylate metabolic process"/>
    <property type="evidence" value="ECO:0007669"/>
    <property type="project" value="InterPro"/>
</dbReference>
<feature type="domain" description="6-phosphogluconate dehydrogenase NADP-binding" evidence="4">
    <location>
        <begin position="4"/>
        <end position="162"/>
    </location>
</feature>
<dbReference type="InterPro" id="IPR029154">
    <property type="entry name" value="HIBADH-like_NADP-bd"/>
</dbReference>
<reference evidence="7" key="1">
    <citation type="submission" date="2018-02" db="EMBL/GenBank/DDBJ databases">
        <authorList>
            <person name="Hausmann B."/>
        </authorList>
    </citation>
    <scope>NUCLEOTIDE SEQUENCE [LARGE SCALE GENOMIC DNA]</scope>
    <source>
        <strain evidence="7">Peat soil MAG SbA5</strain>
    </source>
</reference>
<dbReference type="Pfam" id="PF03446">
    <property type="entry name" value="NAD_binding_2"/>
    <property type="match status" value="1"/>
</dbReference>
<dbReference type="GO" id="GO:0008679">
    <property type="term" value="F:2-hydroxy-3-oxopropionate reductase activity"/>
    <property type="evidence" value="ECO:0007669"/>
    <property type="project" value="UniProtKB-EC"/>
</dbReference>
<evidence type="ECO:0000256" key="3">
    <source>
        <dbReference type="PIRSR" id="PIRSR000103-1"/>
    </source>
</evidence>
<dbReference type="InterPro" id="IPR015815">
    <property type="entry name" value="HIBADH-related"/>
</dbReference>
<dbReference type="NCBIfam" id="TIGR01505">
    <property type="entry name" value="tartro_sem_red"/>
    <property type="match status" value="1"/>
</dbReference>
<feature type="domain" description="3-hydroxyisobutyrate dehydrogenase-like NAD-binding" evidence="5">
    <location>
        <begin position="165"/>
        <end position="283"/>
    </location>
</feature>
<dbReference type="SUPFAM" id="SSF48179">
    <property type="entry name" value="6-phosphogluconate dehydrogenase C-terminal domain-like"/>
    <property type="match status" value="1"/>
</dbReference>
<dbReference type="AlphaFoldDB" id="A0A2N9LA92"/>
<dbReference type="InterPro" id="IPR036291">
    <property type="entry name" value="NAD(P)-bd_dom_sf"/>
</dbReference>
<evidence type="ECO:0000259" key="4">
    <source>
        <dbReference type="Pfam" id="PF03446"/>
    </source>
</evidence>
<accession>A0A2N9LA92</accession>
<dbReference type="SUPFAM" id="SSF51735">
    <property type="entry name" value="NAD(P)-binding Rossmann-fold domains"/>
    <property type="match status" value="1"/>
</dbReference>
<feature type="active site" evidence="3">
    <location>
        <position position="171"/>
    </location>
</feature>
<dbReference type="PANTHER" id="PTHR43060:SF3">
    <property type="entry name" value="2-HYDROXY-3-OXOPROPIONATE REDUCTASE"/>
    <property type="match status" value="1"/>
</dbReference>
<dbReference type="PANTHER" id="PTHR43060">
    <property type="entry name" value="3-HYDROXYISOBUTYRATE DEHYDROGENASE-LIKE 1, MITOCHONDRIAL-RELATED"/>
    <property type="match status" value="1"/>
</dbReference>
<evidence type="ECO:0000256" key="1">
    <source>
        <dbReference type="ARBA" id="ARBA00023002"/>
    </source>
</evidence>
<dbReference type="EMBL" id="OKRB01000085">
    <property type="protein sequence ID" value="SPE20212.1"/>
    <property type="molecule type" value="Genomic_DNA"/>
</dbReference>
<evidence type="ECO:0000313" key="7">
    <source>
        <dbReference type="Proteomes" id="UP000239735"/>
    </source>
</evidence>
<dbReference type="PIRSF" id="PIRSF000103">
    <property type="entry name" value="HIBADH"/>
    <property type="match status" value="1"/>
</dbReference>
<dbReference type="Pfam" id="PF14833">
    <property type="entry name" value="NAD_binding_11"/>
    <property type="match status" value="1"/>
</dbReference>
<dbReference type="InterPro" id="IPR006398">
    <property type="entry name" value="Tartro_sem_red"/>
</dbReference>
<evidence type="ECO:0000256" key="2">
    <source>
        <dbReference type="ARBA" id="ARBA00023027"/>
    </source>
</evidence>
<dbReference type="NCBIfam" id="NF008592">
    <property type="entry name" value="PRK11559.1"/>
    <property type="match status" value="1"/>
</dbReference>